<comment type="caution">
    <text evidence="3">The sequence shown here is derived from an EMBL/GenBank/DDBJ whole genome shotgun (WGS) entry which is preliminary data.</text>
</comment>
<dbReference type="EMBL" id="JACJIQ010000012">
    <property type="protein sequence ID" value="MBA9078360.1"/>
    <property type="molecule type" value="Genomic_DNA"/>
</dbReference>
<dbReference type="Gene3D" id="2.130.10.130">
    <property type="entry name" value="Integrin alpha, N-terminal"/>
    <property type="match status" value="2"/>
</dbReference>
<protein>
    <recommendedName>
        <fullName evidence="5">Secretion system C-terminal sorting domain-containing protein</fullName>
    </recommendedName>
</protein>
<dbReference type="Proteomes" id="UP000563094">
    <property type="component" value="Unassembled WGS sequence"/>
</dbReference>
<organism evidence="3 4">
    <name type="scientific">Rufibacter quisquiliarum</name>
    <dbReference type="NCBI Taxonomy" id="1549639"/>
    <lineage>
        <taxon>Bacteria</taxon>
        <taxon>Pseudomonadati</taxon>
        <taxon>Bacteroidota</taxon>
        <taxon>Cytophagia</taxon>
        <taxon>Cytophagales</taxon>
        <taxon>Hymenobacteraceae</taxon>
        <taxon>Rufibacter</taxon>
    </lineage>
</organism>
<dbReference type="AlphaFoldDB" id="A0A839GIA8"/>
<evidence type="ECO:0000256" key="2">
    <source>
        <dbReference type="SAM" id="SignalP"/>
    </source>
</evidence>
<keyword evidence="4" id="KW-1185">Reference proteome</keyword>
<feature type="signal peptide" evidence="2">
    <location>
        <begin position="1"/>
        <end position="24"/>
    </location>
</feature>
<dbReference type="PANTHER" id="PTHR44103:SF1">
    <property type="entry name" value="PROPROTEIN CONVERTASE P"/>
    <property type="match status" value="1"/>
</dbReference>
<feature type="chain" id="PRO_5032728172" description="Secretion system C-terminal sorting domain-containing protein" evidence="2">
    <location>
        <begin position="25"/>
        <end position="744"/>
    </location>
</feature>
<dbReference type="InterPro" id="IPR013517">
    <property type="entry name" value="FG-GAP"/>
</dbReference>
<evidence type="ECO:0008006" key="5">
    <source>
        <dbReference type="Google" id="ProtNLM"/>
    </source>
</evidence>
<reference evidence="3 4" key="1">
    <citation type="submission" date="2020-08" db="EMBL/GenBank/DDBJ databases">
        <title>Genomic Encyclopedia of Type Strains, Phase IV (KMG-IV): sequencing the most valuable type-strain genomes for metagenomic binning, comparative biology and taxonomic classification.</title>
        <authorList>
            <person name="Goeker M."/>
        </authorList>
    </citation>
    <scope>NUCLEOTIDE SEQUENCE [LARGE SCALE GENOMIC DNA]</scope>
    <source>
        <strain evidence="3 4">DSM 29854</strain>
    </source>
</reference>
<proteinExistence type="predicted"/>
<name>A0A839GIA8_9BACT</name>
<accession>A0A839GIA8</accession>
<dbReference type="InterPro" id="IPR026444">
    <property type="entry name" value="Secre_tail"/>
</dbReference>
<dbReference type="PANTHER" id="PTHR44103">
    <property type="entry name" value="PROPROTEIN CONVERTASE P"/>
    <property type="match status" value="1"/>
</dbReference>
<sequence>MIRALKVLAFFISYIALAPSIAWAQASVRLQEVTGPAVQKQGSSLPLPWAGGMNSPQFSHIDLNLDGQPDLFVFDRSSQRVSTFLAVQAGGQWRYQFAPQYAAAFPRDLIYFALLRDFNCDGAPDLFTATNAGIKLYTNTSAQHGKLTFSLTHPLLLYNRDGNIVVGAEDMPAIVDMDGDGDLDILTWEWSGGRTLEYYQNQRVEQNLGCAEITFTKVTNRWGNLTRCAGSCNSYRFGGESCPSSHHVGGSSVLPLDVDGNGVLDLLAGHDDCADLVTLLNTGTNLLPKLSSADYNLPPDITGNQFSVFPAAYYLDVTFDGVPDLVVAPNATSNSHQNVDLKNSVWVYANTGTAQAPRFQAPKQPFLQNQMIDVGEGAAPALADLTGDGVLDLLIGNTAVLENGRYAATLTFYKNKGTRQQPVFEEEAIDYLSFSVLGQQALKPQLLDLNKDGAVDLVWSIYNNTTSRVELKYLLNQAAAGQPAQFSRQQEGTITGVLFFRGDSPYLTDVNQDGTVDLLIGRASGALHYYRNTGSNTAPAWSLVTEALGGLDGSSVYGRLQVQVADLNKDGKADLLTSDDSGEVKVYPDFAAHLAGAFPVEANVLWQPALQQYQPAIFGAGAAVAVGDLDQNSDQLPEVLIGTRAGGLRFLKVIKEPLGLGEEPPALAGLKLFPNPARGFTQLLTPQAATYVLYNVAGQNILAGKTSADQLHQISTAATPAGLYLLKVVLADGKTITHKLLVQP</sequence>
<dbReference type="InterPro" id="IPR028994">
    <property type="entry name" value="Integrin_alpha_N"/>
</dbReference>
<evidence type="ECO:0000313" key="4">
    <source>
        <dbReference type="Proteomes" id="UP000563094"/>
    </source>
</evidence>
<dbReference type="SUPFAM" id="SSF69318">
    <property type="entry name" value="Integrin alpha N-terminal domain"/>
    <property type="match status" value="2"/>
</dbReference>
<dbReference type="Pfam" id="PF13517">
    <property type="entry name" value="FG-GAP_3"/>
    <property type="match status" value="3"/>
</dbReference>
<evidence type="ECO:0000313" key="3">
    <source>
        <dbReference type="EMBL" id="MBA9078360.1"/>
    </source>
</evidence>
<keyword evidence="1 2" id="KW-0732">Signal</keyword>
<gene>
    <name evidence="3" type="ORF">FHS90_003086</name>
</gene>
<dbReference type="NCBIfam" id="TIGR04183">
    <property type="entry name" value="Por_Secre_tail"/>
    <property type="match status" value="1"/>
</dbReference>
<dbReference type="RefSeq" id="WP_182513613.1">
    <property type="nucleotide sequence ID" value="NZ_JACJIQ010000012.1"/>
</dbReference>
<evidence type="ECO:0000256" key="1">
    <source>
        <dbReference type="ARBA" id="ARBA00022729"/>
    </source>
</evidence>